<dbReference type="Gene3D" id="2.10.25.10">
    <property type="entry name" value="Laminin"/>
    <property type="match status" value="1"/>
</dbReference>
<dbReference type="PANTHER" id="PTHR24038:SF8">
    <property type="entry name" value="STABILIN-1"/>
    <property type="match status" value="1"/>
</dbReference>
<sequence>MHHQSAKTGCWSAACFNFVLFLSSCILIGLVQGNELAEVCENHVDVFLRPIRVPALYVGDSHHSIEEVCKIAIEQELKKRETATVNITDPLVTELFHDIEAVTSIANAVNETMAATNNAHVHTLFEQFKAELSHNISSLQSAITKIQKGVQNVTSSAECHRGYFGENCTACNNCSGRGMCHDGKKGSGRCSCFPGAYGRECENCRPGYFGPHCYACACKEGWSCNEGVDGTGCDSCSSSYFGPNCTACPSCGEHGSCNDTLSGDGQCVCEEGWTGAECNSCASSYFGAACTVCPACGQHGLCNDTLTGDGVCVCEEGWSGQACDSCSTLYFGPNCSSCPSCGEHGPCNDTLSGDGRCVCEEGWAGATCTSCAPLHYGSSCSPCPSCGDHGSCNDTLSGDGTCVCDDGWSGSACDSCSTSYFGPNCTACPSCGEYGSCNDTLSGDGQCICEPDWSGEECACLTGSHMLSCLSDSTIWSDVTSAAVFLVDPQAYYFEELGLGPSLSSDGLVLSAGGRSSDMSAGLVLVWERDNSSVSFFNSIPIKLTRPDGGDGYFSWYGTTLSSDGLLLAVDYSSGILVWERPLRSTSFADVTPSLLSLAAGYLTYTAVSSDRLVLATTGQSGSWPDSRNDFLAIFQRSSTSISFADVEGSVVKYLGTIGGRVSMSADGLVVAIGAPYVSSYQGWLMVFERSSLEVSFADVSPYWLANPSPWYQDFFGYPSFSSDGLTLVGGSAHWRYTQGCMVVWQRQSRNVSFADVTPVLLTDPHAQNDDALQLPALSSDGLVLAGTTPNYDGANSNCGAALVWRRSSTSVSFADVVPTKLVNPECDDGDTFGRGGVAVSANGEVLAVGSQYDDPKSLGQEGSVAVWENICEEGYSPPLCID</sequence>
<evidence type="ECO:0000256" key="6">
    <source>
        <dbReference type="SAM" id="SignalP"/>
    </source>
</evidence>
<comment type="subcellular location">
    <subcellularLocation>
        <location evidence="1">Membrane</location>
    </subcellularLocation>
</comment>
<dbReference type="InterPro" id="IPR000742">
    <property type="entry name" value="EGF"/>
</dbReference>
<dbReference type="PROSITE" id="PS50026">
    <property type="entry name" value="EGF_3"/>
    <property type="match status" value="5"/>
</dbReference>
<proteinExistence type="predicted"/>
<dbReference type="Gene3D" id="2.170.300.10">
    <property type="entry name" value="Tie2 ligand-binding domain superfamily"/>
    <property type="match status" value="2"/>
</dbReference>
<dbReference type="Pfam" id="PF00053">
    <property type="entry name" value="EGF_laminin"/>
    <property type="match status" value="1"/>
</dbReference>
<feature type="disulfide bond" evidence="5">
    <location>
        <begin position="449"/>
        <end position="458"/>
    </location>
</feature>
<keyword evidence="3 5" id="KW-1015">Disulfide bond</keyword>
<feature type="domain" description="EGF-like" evidence="7">
    <location>
        <begin position="421"/>
        <end position="459"/>
    </location>
</feature>
<organism evidence="8">
    <name type="scientific">Palpitomonas bilix</name>
    <dbReference type="NCBI Taxonomy" id="652834"/>
    <lineage>
        <taxon>Eukaryota</taxon>
        <taxon>Eukaryota incertae sedis</taxon>
    </lineage>
</organism>
<feature type="domain" description="EGF-like" evidence="7">
    <location>
        <begin position="164"/>
        <end position="202"/>
    </location>
</feature>
<evidence type="ECO:0000256" key="5">
    <source>
        <dbReference type="PROSITE-ProRule" id="PRU00076"/>
    </source>
</evidence>
<evidence type="ECO:0000256" key="1">
    <source>
        <dbReference type="ARBA" id="ARBA00004370"/>
    </source>
</evidence>
<reference evidence="8" key="1">
    <citation type="submission" date="2021-01" db="EMBL/GenBank/DDBJ databases">
        <authorList>
            <person name="Corre E."/>
            <person name="Pelletier E."/>
            <person name="Niang G."/>
            <person name="Scheremetjew M."/>
            <person name="Finn R."/>
            <person name="Kale V."/>
            <person name="Holt S."/>
            <person name="Cochrane G."/>
            <person name="Meng A."/>
            <person name="Brown T."/>
            <person name="Cohen L."/>
        </authorList>
    </citation>
    <scope>NUCLEOTIDE SEQUENCE</scope>
    <source>
        <strain evidence="8">NIES-2562</strain>
    </source>
</reference>
<dbReference type="AlphaFoldDB" id="A0A7S3DHC3"/>
<keyword evidence="4" id="KW-0325">Glycoprotein</keyword>
<dbReference type="Pfam" id="PF23106">
    <property type="entry name" value="EGF_Teneurin"/>
    <property type="match status" value="1"/>
</dbReference>
<dbReference type="PROSITE" id="PS01248">
    <property type="entry name" value="EGF_LAM_1"/>
    <property type="match status" value="1"/>
</dbReference>
<dbReference type="EMBL" id="HBIB01030012">
    <property type="protein sequence ID" value="CAE0257236.1"/>
    <property type="molecule type" value="Transcribed_RNA"/>
</dbReference>
<evidence type="ECO:0000259" key="7">
    <source>
        <dbReference type="PROSITE" id="PS50026"/>
    </source>
</evidence>
<evidence type="ECO:0000256" key="4">
    <source>
        <dbReference type="ARBA" id="ARBA00023180"/>
    </source>
</evidence>
<dbReference type="PANTHER" id="PTHR24038">
    <property type="entry name" value="STABILIN"/>
    <property type="match status" value="1"/>
</dbReference>
<evidence type="ECO:0000256" key="2">
    <source>
        <dbReference type="ARBA" id="ARBA00023136"/>
    </source>
</evidence>
<feature type="domain" description="EGF-like" evidence="7">
    <location>
        <begin position="376"/>
        <end position="414"/>
    </location>
</feature>
<evidence type="ECO:0000313" key="8">
    <source>
        <dbReference type="EMBL" id="CAE0257236.1"/>
    </source>
</evidence>
<feature type="chain" id="PRO_5031052384" description="EGF-like domain-containing protein" evidence="6">
    <location>
        <begin position="34"/>
        <end position="883"/>
    </location>
</feature>
<protein>
    <recommendedName>
        <fullName evidence="7">EGF-like domain-containing protein</fullName>
    </recommendedName>
</protein>
<accession>A0A7S3DHC3</accession>
<keyword evidence="2" id="KW-0472">Membrane</keyword>
<name>A0A7S3DHC3_9EUKA</name>
<dbReference type="InterPro" id="IPR002049">
    <property type="entry name" value="LE_dom"/>
</dbReference>
<dbReference type="PROSITE" id="PS00022">
    <property type="entry name" value="EGF_1"/>
    <property type="match status" value="6"/>
</dbReference>
<dbReference type="SMART" id="SM00180">
    <property type="entry name" value="EGF_Lam"/>
    <property type="match status" value="5"/>
</dbReference>
<feature type="domain" description="EGF-like" evidence="7">
    <location>
        <begin position="331"/>
        <end position="369"/>
    </location>
</feature>
<feature type="disulfide bond" evidence="5">
    <location>
        <begin position="269"/>
        <end position="278"/>
    </location>
</feature>
<feature type="disulfide bond" evidence="5">
    <location>
        <begin position="359"/>
        <end position="368"/>
    </location>
</feature>
<keyword evidence="6" id="KW-0732">Signal</keyword>
<dbReference type="SMART" id="SM00181">
    <property type="entry name" value="EGF"/>
    <property type="match status" value="6"/>
</dbReference>
<evidence type="ECO:0000256" key="3">
    <source>
        <dbReference type="ARBA" id="ARBA00023157"/>
    </source>
</evidence>
<feature type="signal peptide" evidence="6">
    <location>
        <begin position="1"/>
        <end position="33"/>
    </location>
</feature>
<dbReference type="PROSITE" id="PS51257">
    <property type="entry name" value="PROKAR_LIPOPROTEIN"/>
    <property type="match status" value="1"/>
</dbReference>
<dbReference type="CDD" id="cd00055">
    <property type="entry name" value="EGF_Lam"/>
    <property type="match status" value="2"/>
</dbReference>
<keyword evidence="5" id="KW-0245">EGF-like domain</keyword>
<feature type="disulfide bond" evidence="5">
    <location>
        <begin position="192"/>
        <end position="201"/>
    </location>
</feature>
<dbReference type="GO" id="GO:0016020">
    <property type="term" value="C:membrane"/>
    <property type="evidence" value="ECO:0007669"/>
    <property type="project" value="UniProtKB-SubCell"/>
</dbReference>
<comment type="caution">
    <text evidence="5">Lacks conserved residue(s) required for the propagation of feature annotation.</text>
</comment>
<feature type="disulfide bond" evidence="5">
    <location>
        <begin position="404"/>
        <end position="413"/>
    </location>
</feature>
<gene>
    <name evidence="8" type="ORF">PBIL07802_LOCUS19495</name>
</gene>
<feature type="domain" description="EGF-like" evidence="7">
    <location>
        <begin position="241"/>
        <end position="279"/>
    </location>
</feature>